<keyword evidence="4" id="KW-1003">Cell membrane</keyword>
<evidence type="ECO:0000256" key="6">
    <source>
        <dbReference type="ARBA" id="ARBA00022989"/>
    </source>
</evidence>
<evidence type="ECO:0000256" key="4">
    <source>
        <dbReference type="ARBA" id="ARBA00022475"/>
    </source>
</evidence>
<feature type="transmembrane region" description="Helical" evidence="9">
    <location>
        <begin position="347"/>
        <end position="364"/>
    </location>
</feature>
<evidence type="ECO:0000256" key="3">
    <source>
        <dbReference type="ARBA" id="ARBA00022448"/>
    </source>
</evidence>
<dbReference type="RefSeq" id="WP_184198657.1">
    <property type="nucleotide sequence ID" value="NZ_JACHGW010000003.1"/>
</dbReference>
<dbReference type="GO" id="GO:0005886">
    <property type="term" value="C:plasma membrane"/>
    <property type="evidence" value="ECO:0007669"/>
    <property type="project" value="UniProtKB-SubCell"/>
</dbReference>
<sequence length="442" mass="47862">MNNDDRVSERDKAQAWFDAGFSALGKRILRLGVLALVGYIAYRSHSIVVTLIMAGILACAASGPVDFLCRLRLFKFLKPHGRRALASALVLVTIVGLVFGAGALFLHPIQNELKNLRRDWPTKYQPELAKKMDETKHWYAAQPDWLHDLVTKQAPGWLTNLLTPPADDDDGLDPEAFLGIPSPTPQAATPTPSPSPAPAVTHVEAAAPTGGNNTNELLLGFLGKLGGLLNGVVELILLPVLAFYFLVEGHALRNELVRFVPTDKRRTTLALLRESAGIMQAYLFAQVILATIAGVFVGTMLGFAHIPYAVVLALVAAITRAVPVIGPLLGGIPVGLIVFVECSRQGNYTLLVVVMTLFTVMHLLESKALTPFILGKGLNLHPIVVIVALLIGGEFFGLLGMFLAAPVTALLRTILLHLYVNPKRTHFRNTSRLARALGKQKE</sequence>
<protein>
    <submittedName>
        <fullName evidence="10">Putative PurR-regulated permease PerM</fullName>
    </submittedName>
</protein>
<keyword evidence="7 9" id="KW-0472">Membrane</keyword>
<reference evidence="10 11" key="1">
    <citation type="submission" date="2020-08" db="EMBL/GenBank/DDBJ databases">
        <title>Genomic Encyclopedia of Type Strains, Phase IV (KMG-IV): sequencing the most valuable type-strain genomes for metagenomic binning, comparative biology and taxonomic classification.</title>
        <authorList>
            <person name="Goeker M."/>
        </authorList>
    </citation>
    <scope>NUCLEOTIDE SEQUENCE [LARGE SCALE GENOMIC DNA]</scope>
    <source>
        <strain evidence="10 11">DSM 23562</strain>
    </source>
</reference>
<keyword evidence="3" id="KW-0813">Transport</keyword>
<keyword evidence="11" id="KW-1185">Reference proteome</keyword>
<dbReference type="Proteomes" id="UP000520814">
    <property type="component" value="Unassembled WGS sequence"/>
</dbReference>
<dbReference type="PANTHER" id="PTHR21716">
    <property type="entry name" value="TRANSMEMBRANE PROTEIN"/>
    <property type="match status" value="1"/>
</dbReference>
<feature type="region of interest" description="Disordered" evidence="8">
    <location>
        <begin position="179"/>
        <end position="198"/>
    </location>
</feature>
<evidence type="ECO:0000256" key="9">
    <source>
        <dbReference type="SAM" id="Phobius"/>
    </source>
</evidence>
<dbReference type="InterPro" id="IPR002549">
    <property type="entry name" value="AI-2E-like"/>
</dbReference>
<accession>A0A7W9W6K3</accession>
<comment type="subcellular location">
    <subcellularLocation>
        <location evidence="1">Cell membrane</location>
        <topology evidence="1">Multi-pass membrane protein</topology>
    </subcellularLocation>
</comment>
<dbReference type="Pfam" id="PF01594">
    <property type="entry name" value="AI-2E_transport"/>
    <property type="match status" value="1"/>
</dbReference>
<feature type="transmembrane region" description="Helical" evidence="9">
    <location>
        <begin position="21"/>
        <end position="41"/>
    </location>
</feature>
<evidence type="ECO:0000256" key="1">
    <source>
        <dbReference type="ARBA" id="ARBA00004651"/>
    </source>
</evidence>
<feature type="transmembrane region" description="Helical" evidence="9">
    <location>
        <begin position="85"/>
        <end position="106"/>
    </location>
</feature>
<dbReference type="AlphaFoldDB" id="A0A7W9W6K3"/>
<keyword evidence="6 9" id="KW-1133">Transmembrane helix</keyword>
<feature type="transmembrane region" description="Helical" evidence="9">
    <location>
        <begin position="227"/>
        <end position="247"/>
    </location>
</feature>
<evidence type="ECO:0000256" key="7">
    <source>
        <dbReference type="ARBA" id="ARBA00023136"/>
    </source>
</evidence>
<comment type="caution">
    <text evidence="10">The sequence shown here is derived from an EMBL/GenBank/DDBJ whole genome shotgun (WGS) entry which is preliminary data.</text>
</comment>
<evidence type="ECO:0000256" key="2">
    <source>
        <dbReference type="ARBA" id="ARBA00009773"/>
    </source>
</evidence>
<keyword evidence="5 9" id="KW-0812">Transmembrane</keyword>
<comment type="similarity">
    <text evidence="2">Belongs to the autoinducer-2 exporter (AI-2E) (TC 2.A.86) family.</text>
</comment>
<proteinExistence type="inferred from homology"/>
<evidence type="ECO:0000256" key="5">
    <source>
        <dbReference type="ARBA" id="ARBA00022692"/>
    </source>
</evidence>
<organism evidence="10 11">
    <name type="scientific">Armatimonas rosea</name>
    <dbReference type="NCBI Taxonomy" id="685828"/>
    <lineage>
        <taxon>Bacteria</taxon>
        <taxon>Bacillati</taxon>
        <taxon>Armatimonadota</taxon>
        <taxon>Armatimonadia</taxon>
        <taxon>Armatimonadales</taxon>
        <taxon>Armatimonadaceae</taxon>
        <taxon>Armatimonas</taxon>
    </lineage>
</organism>
<dbReference type="PANTHER" id="PTHR21716:SF53">
    <property type="entry name" value="PERMEASE PERM-RELATED"/>
    <property type="match status" value="1"/>
</dbReference>
<feature type="transmembrane region" description="Helical" evidence="9">
    <location>
        <begin position="281"/>
        <end position="304"/>
    </location>
</feature>
<evidence type="ECO:0000313" key="10">
    <source>
        <dbReference type="EMBL" id="MBB6051529.1"/>
    </source>
</evidence>
<feature type="transmembrane region" description="Helical" evidence="9">
    <location>
        <begin position="310"/>
        <end position="340"/>
    </location>
</feature>
<gene>
    <name evidence="10" type="ORF">HNQ39_003339</name>
</gene>
<evidence type="ECO:0000256" key="8">
    <source>
        <dbReference type="SAM" id="MobiDB-lite"/>
    </source>
</evidence>
<evidence type="ECO:0000313" key="11">
    <source>
        <dbReference type="Proteomes" id="UP000520814"/>
    </source>
</evidence>
<name>A0A7W9W6K3_ARMRO</name>
<feature type="transmembrane region" description="Helical" evidence="9">
    <location>
        <begin position="47"/>
        <end position="73"/>
    </location>
</feature>
<dbReference type="EMBL" id="JACHGW010000003">
    <property type="protein sequence ID" value="MBB6051529.1"/>
    <property type="molecule type" value="Genomic_DNA"/>
</dbReference>
<feature type="transmembrane region" description="Helical" evidence="9">
    <location>
        <begin position="384"/>
        <end position="411"/>
    </location>
</feature>